<dbReference type="RefSeq" id="WP_092853633.1">
    <property type="nucleotide sequence ID" value="NZ_FMAH01000033.1"/>
</dbReference>
<dbReference type="PROSITE" id="PS51257">
    <property type="entry name" value="PROKAR_LIPOPROTEIN"/>
    <property type="match status" value="1"/>
</dbReference>
<evidence type="ECO:0000313" key="3">
    <source>
        <dbReference type="Proteomes" id="UP000199435"/>
    </source>
</evidence>
<dbReference type="EMBL" id="FMAH01000033">
    <property type="protein sequence ID" value="SCB41256.1"/>
    <property type="molecule type" value="Genomic_DNA"/>
</dbReference>
<dbReference type="Proteomes" id="UP000199435">
    <property type="component" value="Unassembled WGS sequence"/>
</dbReference>
<proteinExistence type="predicted"/>
<gene>
    <name evidence="2" type="ORF">GA0061102_103387</name>
</gene>
<feature type="signal peptide" evidence="1">
    <location>
        <begin position="1"/>
        <end position="20"/>
    </location>
</feature>
<reference evidence="3" key="1">
    <citation type="submission" date="2016-08" db="EMBL/GenBank/DDBJ databases">
        <authorList>
            <person name="Varghese N."/>
            <person name="Submissions Spin"/>
        </authorList>
    </citation>
    <scope>NUCLEOTIDE SEQUENCE [LARGE SCALE GENOMIC DNA]</scope>
    <source>
        <strain evidence="3">HAMBI 2971</strain>
    </source>
</reference>
<organism evidence="2 3">
    <name type="scientific">Rhizobium miluonense</name>
    <dbReference type="NCBI Taxonomy" id="411945"/>
    <lineage>
        <taxon>Bacteria</taxon>
        <taxon>Pseudomonadati</taxon>
        <taxon>Pseudomonadota</taxon>
        <taxon>Alphaproteobacteria</taxon>
        <taxon>Hyphomicrobiales</taxon>
        <taxon>Rhizobiaceae</taxon>
        <taxon>Rhizobium/Agrobacterium group</taxon>
        <taxon>Rhizobium</taxon>
    </lineage>
</organism>
<keyword evidence="1" id="KW-0732">Signal</keyword>
<evidence type="ECO:0000313" key="2">
    <source>
        <dbReference type="EMBL" id="SCB41256.1"/>
    </source>
</evidence>
<feature type="chain" id="PRO_5008685649" description="Lipoprotein" evidence="1">
    <location>
        <begin position="21"/>
        <end position="119"/>
    </location>
</feature>
<accession>A0A1C3WMZ8</accession>
<evidence type="ECO:0000256" key="1">
    <source>
        <dbReference type="SAM" id="SignalP"/>
    </source>
</evidence>
<sequence length="119" mass="13226">MKYFRILPALAALAFLSACTTPQNKIEAAKNAEFVKMALAHSPEFRQRAIDFCRSKRLTAGDNGMMVLIFNLPAKNADQVLCERMIRGVASGRIGTKDILDWKKTGSTTPEILRVLQGR</sequence>
<dbReference type="AlphaFoldDB" id="A0A1C3WMZ8"/>
<keyword evidence="3" id="KW-1185">Reference proteome</keyword>
<protein>
    <recommendedName>
        <fullName evidence="4">Lipoprotein</fullName>
    </recommendedName>
</protein>
<name>A0A1C3WMZ8_9HYPH</name>
<evidence type="ECO:0008006" key="4">
    <source>
        <dbReference type="Google" id="ProtNLM"/>
    </source>
</evidence>